<dbReference type="Proteomes" id="UP000724874">
    <property type="component" value="Unassembled WGS sequence"/>
</dbReference>
<proteinExistence type="inferred from homology"/>
<evidence type="ECO:0000256" key="6">
    <source>
        <dbReference type="ARBA" id="ARBA00023015"/>
    </source>
</evidence>
<dbReference type="AlphaFoldDB" id="A0A9P5TST6"/>
<keyword evidence="7" id="KW-0804">Transcription</keyword>
<keyword evidence="5" id="KW-0678">Repressor</keyword>
<comment type="caution">
    <text evidence="10">The sequence shown here is derived from an EMBL/GenBank/DDBJ whole genome shotgun (WGS) entry which is preliminary data.</text>
</comment>
<evidence type="ECO:0000313" key="11">
    <source>
        <dbReference type="Proteomes" id="UP000724874"/>
    </source>
</evidence>
<keyword evidence="11" id="KW-1185">Reference proteome</keyword>
<reference evidence="10" key="1">
    <citation type="submission" date="2020-11" db="EMBL/GenBank/DDBJ databases">
        <authorList>
            <consortium name="DOE Joint Genome Institute"/>
            <person name="Ahrendt S."/>
            <person name="Riley R."/>
            <person name="Andreopoulos W."/>
            <person name="LaButti K."/>
            <person name="Pangilinan J."/>
            <person name="Ruiz-duenas F.J."/>
            <person name="Barrasa J.M."/>
            <person name="Sanchez-Garcia M."/>
            <person name="Camarero S."/>
            <person name="Miyauchi S."/>
            <person name="Serrano A."/>
            <person name="Linde D."/>
            <person name="Babiker R."/>
            <person name="Drula E."/>
            <person name="Ayuso-Fernandez I."/>
            <person name="Pacheco R."/>
            <person name="Padilla G."/>
            <person name="Ferreira P."/>
            <person name="Barriuso J."/>
            <person name="Kellner H."/>
            <person name="Castanera R."/>
            <person name="Alfaro M."/>
            <person name="Ramirez L."/>
            <person name="Pisabarro A.G."/>
            <person name="Kuo A."/>
            <person name="Tritt A."/>
            <person name="Lipzen A."/>
            <person name="He G."/>
            <person name="Yan M."/>
            <person name="Ng V."/>
            <person name="Cullen D."/>
            <person name="Martin F."/>
            <person name="Rosso M.-N."/>
            <person name="Henrissat B."/>
            <person name="Hibbett D."/>
            <person name="Martinez A.T."/>
            <person name="Grigoriev I.V."/>
        </authorList>
    </citation>
    <scope>NUCLEOTIDE SEQUENCE</scope>
    <source>
        <strain evidence="10">AH 44721</strain>
    </source>
</reference>
<sequence length="330" mass="35361">MVSTSSAAAQANENEKRRKQTMEKAKANHLSRQLQMRLQYARLKVEHGWQKQNLNEVENLYFHSSHLRGSKAIPAPTLATTQQQQSSFSTPQPSFSQSSISFRLGPSTLGKNTVNANVVDDQNPNLVSQEDLGSHPASPSIPTPDNTSSIPSIDSSGRFNPPDDTTAMAVDSQGRIPSGSTTNSVPVPHNGLPVDVNVVSVVSPTPAISLSPAEGSQSPVDLSLSTVNHYQSVKPSRPRTQKASSGSRAISSLTAKDMFNFGSSSTLTYDSFWSSHSGSTTPRPPPRPSGAADLGTNYYINGDYANTLQDLGRHNNNSTFTSLSSLPPQQ</sequence>
<name>A0A9P5TST6_GYMJU</name>
<dbReference type="OrthoDB" id="2359117at2759"/>
<accession>A0A9P5TST6</accession>
<feature type="region of interest" description="Disordered" evidence="9">
    <location>
        <begin position="124"/>
        <end position="189"/>
    </location>
</feature>
<feature type="region of interest" description="Disordered" evidence="9">
    <location>
        <begin position="1"/>
        <end position="30"/>
    </location>
</feature>
<dbReference type="Pfam" id="PF08528">
    <property type="entry name" value="Whi5"/>
    <property type="match status" value="1"/>
</dbReference>
<evidence type="ECO:0000256" key="8">
    <source>
        <dbReference type="ARBA" id="ARBA00023242"/>
    </source>
</evidence>
<protein>
    <submittedName>
        <fullName evidence="10">Uncharacterized protein</fullName>
    </submittedName>
</protein>
<dbReference type="EMBL" id="JADNYJ010000012">
    <property type="protein sequence ID" value="KAF8908182.1"/>
    <property type="molecule type" value="Genomic_DNA"/>
</dbReference>
<evidence type="ECO:0000256" key="4">
    <source>
        <dbReference type="ARBA" id="ARBA00022490"/>
    </source>
</evidence>
<feature type="compositionally biased region" description="Polar residues" evidence="9">
    <location>
        <begin position="143"/>
        <end position="158"/>
    </location>
</feature>
<organism evidence="10 11">
    <name type="scientific">Gymnopilus junonius</name>
    <name type="common">Spectacular rustgill mushroom</name>
    <name type="synonym">Gymnopilus spectabilis subsp. junonius</name>
    <dbReference type="NCBI Taxonomy" id="109634"/>
    <lineage>
        <taxon>Eukaryota</taxon>
        <taxon>Fungi</taxon>
        <taxon>Dikarya</taxon>
        <taxon>Basidiomycota</taxon>
        <taxon>Agaricomycotina</taxon>
        <taxon>Agaricomycetes</taxon>
        <taxon>Agaricomycetidae</taxon>
        <taxon>Agaricales</taxon>
        <taxon>Agaricineae</taxon>
        <taxon>Hymenogastraceae</taxon>
        <taxon>Gymnopilus</taxon>
    </lineage>
</organism>
<evidence type="ECO:0000313" key="10">
    <source>
        <dbReference type="EMBL" id="KAF8908182.1"/>
    </source>
</evidence>
<dbReference type="InterPro" id="IPR013734">
    <property type="entry name" value="TF_Nrm1/Whi5"/>
</dbReference>
<feature type="compositionally biased region" description="Low complexity" evidence="9">
    <location>
        <begin position="80"/>
        <end position="102"/>
    </location>
</feature>
<dbReference type="GO" id="GO:0005737">
    <property type="term" value="C:cytoplasm"/>
    <property type="evidence" value="ECO:0007669"/>
    <property type="project" value="UniProtKB-SubCell"/>
</dbReference>
<gene>
    <name evidence="10" type="ORF">CPB84DRAFT_1744354</name>
</gene>
<keyword evidence="4" id="KW-0963">Cytoplasm</keyword>
<feature type="compositionally biased region" description="Basic and acidic residues" evidence="9">
    <location>
        <begin position="13"/>
        <end position="26"/>
    </location>
</feature>
<dbReference type="GO" id="GO:0005634">
    <property type="term" value="C:nucleus"/>
    <property type="evidence" value="ECO:0007669"/>
    <property type="project" value="UniProtKB-SubCell"/>
</dbReference>
<evidence type="ECO:0000256" key="1">
    <source>
        <dbReference type="ARBA" id="ARBA00004123"/>
    </source>
</evidence>
<comment type="similarity">
    <text evidence="3">Belongs to the WHI5/NRM1 family.</text>
</comment>
<feature type="region of interest" description="Disordered" evidence="9">
    <location>
        <begin position="78"/>
        <end position="103"/>
    </location>
</feature>
<feature type="compositionally biased region" description="Polar residues" evidence="9">
    <location>
        <begin position="1"/>
        <end position="12"/>
    </location>
</feature>
<evidence type="ECO:0000256" key="9">
    <source>
        <dbReference type="SAM" id="MobiDB-lite"/>
    </source>
</evidence>
<comment type="subcellular location">
    <subcellularLocation>
        <location evidence="2">Cytoplasm</location>
    </subcellularLocation>
    <subcellularLocation>
        <location evidence="1">Nucleus</location>
    </subcellularLocation>
</comment>
<keyword evidence="6" id="KW-0805">Transcription regulation</keyword>
<evidence type="ECO:0000256" key="3">
    <source>
        <dbReference type="ARBA" id="ARBA00006922"/>
    </source>
</evidence>
<feature type="region of interest" description="Disordered" evidence="9">
    <location>
        <begin position="274"/>
        <end position="295"/>
    </location>
</feature>
<evidence type="ECO:0000256" key="7">
    <source>
        <dbReference type="ARBA" id="ARBA00023163"/>
    </source>
</evidence>
<evidence type="ECO:0000256" key="2">
    <source>
        <dbReference type="ARBA" id="ARBA00004496"/>
    </source>
</evidence>
<feature type="region of interest" description="Disordered" evidence="9">
    <location>
        <begin position="310"/>
        <end position="330"/>
    </location>
</feature>
<keyword evidence="8" id="KW-0539">Nucleus</keyword>
<evidence type="ECO:0000256" key="5">
    <source>
        <dbReference type="ARBA" id="ARBA00022491"/>
    </source>
</evidence>
<feature type="compositionally biased region" description="Low complexity" evidence="9">
    <location>
        <begin position="315"/>
        <end position="330"/>
    </location>
</feature>